<comment type="subunit">
    <text evidence="1">Component of the TIM23 complex.</text>
</comment>
<feature type="transmembrane region" description="Helical" evidence="1">
    <location>
        <begin position="48"/>
        <end position="71"/>
    </location>
</feature>
<keyword evidence="1" id="KW-0812">Transmembrane</keyword>
<keyword evidence="1" id="KW-0653">Protein transport</keyword>
<dbReference type="Gene3D" id="3.40.50.1000">
    <property type="entry name" value="HAD superfamily/HAD-like"/>
    <property type="match status" value="1"/>
</dbReference>
<keyword evidence="1" id="KW-0811">Translocation</keyword>
<protein>
    <recommendedName>
        <fullName evidence="1">Mitochondrial import inner membrane translocase subunit TIM50</fullName>
    </recommendedName>
</protein>
<feature type="compositionally biased region" description="Polar residues" evidence="2">
    <location>
        <begin position="266"/>
        <end position="280"/>
    </location>
</feature>
<dbReference type="SMART" id="SM00577">
    <property type="entry name" value="CPDc"/>
    <property type="match status" value="1"/>
</dbReference>
<evidence type="ECO:0000313" key="5">
    <source>
        <dbReference type="Proteomes" id="UP000525078"/>
    </source>
</evidence>
<feature type="domain" description="FCP1 homology" evidence="3">
    <location>
        <begin position="94"/>
        <end position="284"/>
    </location>
</feature>
<evidence type="ECO:0000256" key="2">
    <source>
        <dbReference type="SAM" id="MobiDB-lite"/>
    </source>
</evidence>
<dbReference type="SUPFAM" id="SSF56784">
    <property type="entry name" value="HAD-like"/>
    <property type="match status" value="1"/>
</dbReference>
<dbReference type="GO" id="GO:0015031">
    <property type="term" value="P:protein transport"/>
    <property type="evidence" value="ECO:0007669"/>
    <property type="project" value="UniProtKB-KW"/>
</dbReference>
<dbReference type="InterPro" id="IPR023214">
    <property type="entry name" value="HAD_sf"/>
</dbReference>
<comment type="function">
    <text evidence="1">Essential component of the TIM23 complex, a complex that mediates the translocation of transit peptide-containing proteins across the mitochondrial inner membrane.</text>
</comment>
<feature type="compositionally biased region" description="Basic and acidic residues" evidence="2">
    <location>
        <begin position="345"/>
        <end position="357"/>
    </location>
</feature>
<comment type="subcellular location">
    <subcellularLocation>
        <location evidence="1">Mitochondrion inner membrane</location>
        <topology evidence="1">Single-pass membrane protein</topology>
    </subcellularLocation>
</comment>
<dbReference type="PANTHER" id="PTHR12210">
    <property type="entry name" value="DULLARD PROTEIN PHOSPHATASE"/>
    <property type="match status" value="1"/>
</dbReference>
<comment type="caution">
    <text evidence="4">The sequence shown here is derived from an EMBL/GenBank/DDBJ whole genome shotgun (WGS) entry which is preliminary data.</text>
</comment>
<feature type="compositionally biased region" description="Polar residues" evidence="2">
    <location>
        <begin position="305"/>
        <end position="314"/>
    </location>
</feature>
<dbReference type="InterPro" id="IPR004274">
    <property type="entry name" value="FCP1_dom"/>
</dbReference>
<reference evidence="4 5" key="1">
    <citation type="journal article" date="2020" name="bioRxiv">
        <title>Sequence and annotation of 42 cannabis genomes reveals extensive copy number variation in cannabinoid synthesis and pathogen resistance genes.</title>
        <authorList>
            <person name="Mckernan K.J."/>
            <person name="Helbert Y."/>
            <person name="Kane L.T."/>
            <person name="Ebling H."/>
            <person name="Zhang L."/>
            <person name="Liu B."/>
            <person name="Eaton Z."/>
            <person name="Mclaughlin S."/>
            <person name="Kingan S."/>
            <person name="Baybayan P."/>
            <person name="Concepcion G."/>
            <person name="Jordan M."/>
            <person name="Riva A."/>
            <person name="Barbazuk W."/>
            <person name="Harkins T."/>
        </authorList>
    </citation>
    <scope>NUCLEOTIDE SEQUENCE [LARGE SCALE GENOMIC DNA]</scope>
    <source>
        <strain evidence="5">cv. Jamaican Lion 4</strain>
        <tissue evidence="4">Leaf</tissue>
    </source>
</reference>
<dbReference type="GO" id="GO:0005744">
    <property type="term" value="C:TIM23 mitochondrial import inner membrane translocase complex"/>
    <property type="evidence" value="ECO:0007669"/>
    <property type="project" value="UniProtKB-UniRule"/>
</dbReference>
<name>A0A7J6HQ24_CANSA</name>
<evidence type="ECO:0000313" key="4">
    <source>
        <dbReference type="EMBL" id="KAF4396971.1"/>
    </source>
</evidence>
<dbReference type="Proteomes" id="UP000525078">
    <property type="component" value="Unassembled WGS sequence"/>
</dbReference>
<proteinExistence type="inferred from homology"/>
<feature type="compositionally biased region" description="Low complexity" evidence="2">
    <location>
        <begin position="286"/>
        <end position="298"/>
    </location>
</feature>
<dbReference type="PROSITE" id="PS50969">
    <property type="entry name" value="FCP1"/>
    <property type="match status" value="1"/>
</dbReference>
<keyword evidence="1" id="KW-0496">Mitochondrion</keyword>
<organism evidence="4 5">
    <name type="scientific">Cannabis sativa</name>
    <name type="common">Hemp</name>
    <name type="synonym">Marijuana</name>
    <dbReference type="NCBI Taxonomy" id="3483"/>
    <lineage>
        <taxon>Eukaryota</taxon>
        <taxon>Viridiplantae</taxon>
        <taxon>Streptophyta</taxon>
        <taxon>Embryophyta</taxon>
        <taxon>Tracheophyta</taxon>
        <taxon>Spermatophyta</taxon>
        <taxon>Magnoliopsida</taxon>
        <taxon>eudicotyledons</taxon>
        <taxon>Gunneridae</taxon>
        <taxon>Pentapetalae</taxon>
        <taxon>rosids</taxon>
        <taxon>fabids</taxon>
        <taxon>Rosales</taxon>
        <taxon>Cannabaceae</taxon>
        <taxon>Cannabis</taxon>
    </lineage>
</organism>
<keyword evidence="1" id="KW-0813">Transport</keyword>
<evidence type="ECO:0000256" key="1">
    <source>
        <dbReference type="RuleBase" id="RU365079"/>
    </source>
</evidence>
<keyword evidence="1" id="KW-0472">Membrane</keyword>
<accession>A0A7J6HQ24</accession>
<sequence>MKDDQEKQTTTSNSPDPQPICRQNSVYRPGRGANSECCSRCCCSCLRLLFLILVVAIVLTGLAITISCIIINPHQMKFHVAHAAFTKFDYVSAKKTLHFKLILNLDKITESPIFVNLSLSLSSPHLSLRFSSYGRRDSGSFHARSASKNLNFYVLKRPGVDELLEYLRENDDKFEVVVFTAGLREYASLVLDKLDGNREYSLQPENGVLVQAFVDDVGGDCELSKFESSYEFDDIREAEYRSHSSNCSHSQGRSPSPAPNCSSSNWKSPVSRSQSTSTPTARKLFSESPRSGSSPGSPTEDTRSSIENSYSQANGTEAENNINLIIYPCERLKVVSSDPVPGIDVTKREPSESEHSSSLKIWDYSDSEAAPASSWSTLPNKPLPMDIGRCTCVIVKEASPDGFHGGTLYSLYTNLALGVSLPFIPAIVICAYYDDKFLGVGLSNLLSLYLPPGASSPFDYSWVSFEGKKTVSFDSGEMKRFNRRKSDGIFPLFIKVKMVNSFKVDQMHIGDFRSTVKCRLKIPFVNGTNNSNNNRFKATKCVYHLNPFPIIYTE</sequence>
<dbReference type="AlphaFoldDB" id="A0A7J6HQ24"/>
<dbReference type="EMBL" id="JAATIP010000001">
    <property type="protein sequence ID" value="KAF4396971.1"/>
    <property type="molecule type" value="Genomic_DNA"/>
</dbReference>
<gene>
    <name evidence="4" type="ORF">F8388_004939</name>
</gene>
<feature type="compositionally biased region" description="Polar residues" evidence="2">
    <location>
        <begin position="243"/>
        <end position="253"/>
    </location>
</feature>
<keyword evidence="1" id="KW-1133">Transmembrane helix</keyword>
<dbReference type="Pfam" id="PF03031">
    <property type="entry name" value="NIF"/>
    <property type="match status" value="1"/>
</dbReference>
<dbReference type="InterPro" id="IPR036412">
    <property type="entry name" value="HAD-like_sf"/>
</dbReference>
<comment type="similarity">
    <text evidence="1">Belongs to the TIM50 family.</text>
</comment>
<feature type="region of interest" description="Disordered" evidence="2">
    <location>
        <begin position="243"/>
        <end position="314"/>
    </location>
</feature>
<feature type="region of interest" description="Disordered" evidence="2">
    <location>
        <begin position="338"/>
        <end position="359"/>
    </location>
</feature>
<dbReference type="InterPro" id="IPR050365">
    <property type="entry name" value="TIM50"/>
</dbReference>
<evidence type="ECO:0000259" key="3">
    <source>
        <dbReference type="PROSITE" id="PS50969"/>
    </source>
</evidence>
<keyword evidence="1" id="KW-0809">Transit peptide</keyword>